<organism evidence="17 18">
    <name type="scientific">Conidiobolus coronatus (strain ATCC 28846 / CBS 209.66 / NRRL 28638)</name>
    <name type="common">Delacroixia coronata</name>
    <dbReference type="NCBI Taxonomy" id="796925"/>
    <lineage>
        <taxon>Eukaryota</taxon>
        <taxon>Fungi</taxon>
        <taxon>Fungi incertae sedis</taxon>
        <taxon>Zoopagomycota</taxon>
        <taxon>Entomophthoromycotina</taxon>
        <taxon>Entomophthoromycetes</taxon>
        <taxon>Entomophthorales</taxon>
        <taxon>Ancylistaceae</taxon>
        <taxon>Conidiobolus</taxon>
    </lineage>
</organism>
<evidence type="ECO:0000256" key="14">
    <source>
        <dbReference type="ARBA" id="ARBA00023315"/>
    </source>
</evidence>
<proteinExistence type="inferred from homology"/>
<evidence type="ECO:0000256" key="15">
    <source>
        <dbReference type="ARBA" id="ARBA00048109"/>
    </source>
</evidence>
<name>A0A137NUP8_CONC2</name>
<keyword evidence="9" id="KW-0319">Glycerol metabolism</keyword>
<comment type="subcellular location">
    <subcellularLocation>
        <location evidence="1 16">Endoplasmic reticulum membrane</location>
        <topology evidence="1 16">Multi-pass membrane protein</topology>
    </subcellularLocation>
</comment>
<keyword evidence="7 17" id="KW-0808">Transferase</keyword>
<dbReference type="GO" id="GO:0006071">
    <property type="term" value="P:glycerol metabolic process"/>
    <property type="evidence" value="ECO:0007669"/>
    <property type="project" value="UniProtKB-UniRule"/>
</dbReference>
<dbReference type="AlphaFoldDB" id="A0A137NUP8"/>
<keyword evidence="11" id="KW-1133">Transmembrane helix</keyword>
<comment type="pathway">
    <text evidence="2 16">Glycerolipid metabolism; triacylglycerol biosynthesis.</text>
</comment>
<evidence type="ECO:0000256" key="13">
    <source>
        <dbReference type="ARBA" id="ARBA00023136"/>
    </source>
</evidence>
<dbReference type="OrthoDB" id="264532at2759"/>
<evidence type="ECO:0000313" key="18">
    <source>
        <dbReference type="Proteomes" id="UP000070444"/>
    </source>
</evidence>
<evidence type="ECO:0000256" key="10">
    <source>
        <dbReference type="ARBA" id="ARBA00022824"/>
    </source>
</evidence>
<evidence type="ECO:0000313" key="17">
    <source>
        <dbReference type="EMBL" id="KXN66477.1"/>
    </source>
</evidence>
<keyword evidence="14 16" id="KW-0012">Acyltransferase</keyword>
<evidence type="ECO:0000256" key="7">
    <source>
        <dbReference type="ARBA" id="ARBA00022679"/>
    </source>
</evidence>
<reference evidence="17 18" key="1">
    <citation type="journal article" date="2015" name="Genome Biol. Evol.">
        <title>Phylogenomic analyses indicate that early fungi evolved digesting cell walls of algal ancestors of land plants.</title>
        <authorList>
            <person name="Chang Y."/>
            <person name="Wang S."/>
            <person name="Sekimoto S."/>
            <person name="Aerts A.L."/>
            <person name="Choi C."/>
            <person name="Clum A."/>
            <person name="LaButti K.M."/>
            <person name="Lindquist E.A."/>
            <person name="Yee Ngan C."/>
            <person name="Ohm R.A."/>
            <person name="Salamov A.A."/>
            <person name="Grigoriev I.V."/>
            <person name="Spatafora J.W."/>
            <person name="Berbee M.L."/>
        </authorList>
    </citation>
    <scope>NUCLEOTIDE SEQUENCE [LARGE SCALE GENOMIC DNA]</scope>
    <source>
        <strain evidence="17 18">NRRL 28638</strain>
    </source>
</reference>
<keyword evidence="18" id="KW-1185">Reference proteome</keyword>
<dbReference type="GO" id="GO:0004144">
    <property type="term" value="F:diacylglycerol O-acyltransferase activity"/>
    <property type="evidence" value="ECO:0007669"/>
    <property type="project" value="UniProtKB-UniRule"/>
</dbReference>
<evidence type="ECO:0000256" key="3">
    <source>
        <dbReference type="ARBA" id="ARBA00005189"/>
    </source>
</evidence>
<evidence type="ECO:0000256" key="6">
    <source>
        <dbReference type="ARBA" id="ARBA00022516"/>
    </source>
</evidence>
<keyword evidence="13" id="KW-0472">Membrane</keyword>
<evidence type="ECO:0000256" key="1">
    <source>
        <dbReference type="ARBA" id="ARBA00004477"/>
    </source>
</evidence>
<dbReference type="EMBL" id="KQ964721">
    <property type="protein sequence ID" value="KXN66477.1"/>
    <property type="molecule type" value="Genomic_DNA"/>
</dbReference>
<evidence type="ECO:0000256" key="9">
    <source>
        <dbReference type="ARBA" id="ARBA00022798"/>
    </source>
</evidence>
<dbReference type="EC" id="2.3.1.20" evidence="5 16"/>
<comment type="pathway">
    <text evidence="3">Lipid metabolism.</text>
</comment>
<evidence type="ECO:0000256" key="4">
    <source>
        <dbReference type="ARBA" id="ARBA00005420"/>
    </source>
</evidence>
<evidence type="ECO:0000256" key="8">
    <source>
        <dbReference type="ARBA" id="ARBA00022692"/>
    </source>
</evidence>
<dbReference type="PANTHER" id="PTHR12317:SF0">
    <property type="entry name" value="ACYLTRANSFERASE"/>
    <property type="match status" value="1"/>
</dbReference>
<keyword evidence="10 16" id="KW-0256">Endoplasmic reticulum</keyword>
<sequence length="334" mass="38435">MNKLEKIKNSRLELKHLLIIWFTTIPVISSTIIILFIYFGYWYLVLAYFIYVYFESRSGLGAKAPNKHRNGFLFNITKEYFDLKIVKTADIPPTKNYIFCYHPHGATPFGMYSGLNSNCCGFDDLYPGINLNLKGHSFFLSFPLLREFCLYYGGQHASKESIVETLSKPGQSVGINIGGGAEMIYAVPKTAKLVVKNRFGFIKIALETGSDLVPVYAFGEVDTYNQKPVDESCRYFWIRRKFYKTTNFFVPYITGRGIFPNTKGMFPLSVPIRIVIGKPITVQKVLNPSVDQIKDLHDKYCNELEDLYNQYKDEFWYDLDNSAPKLEFSENPLK</sequence>
<dbReference type="Proteomes" id="UP000070444">
    <property type="component" value="Unassembled WGS sequence"/>
</dbReference>
<keyword evidence="6 16" id="KW-0444">Lipid biosynthesis</keyword>
<protein>
    <recommendedName>
        <fullName evidence="5 16">Diacylglycerol O-acyltransferase</fullName>
        <ecNumber evidence="5 16">2.3.1.20</ecNumber>
    </recommendedName>
</protein>
<dbReference type="GO" id="GO:0019432">
    <property type="term" value="P:triglyceride biosynthetic process"/>
    <property type="evidence" value="ECO:0007669"/>
    <property type="project" value="UniProtKB-UniRule"/>
</dbReference>
<keyword evidence="12 16" id="KW-0443">Lipid metabolism</keyword>
<dbReference type="STRING" id="796925.A0A137NUP8"/>
<comment type="function">
    <text evidence="16">Catalyzes the terminal and only committed step in triacylglycerol synthesis by using diacylglycerol and fatty acyl CoA as substrates.</text>
</comment>
<dbReference type="InterPro" id="IPR007130">
    <property type="entry name" value="DAGAT"/>
</dbReference>
<evidence type="ECO:0000256" key="16">
    <source>
        <dbReference type="RuleBase" id="RU367023"/>
    </source>
</evidence>
<comment type="similarity">
    <text evidence="4 16">Belongs to the diacylglycerol acyltransferase family.</text>
</comment>
<accession>A0A137NUP8</accession>
<evidence type="ECO:0000256" key="11">
    <source>
        <dbReference type="ARBA" id="ARBA00022989"/>
    </source>
</evidence>
<comment type="catalytic activity">
    <reaction evidence="15 16">
        <text>an acyl-CoA + a 1,2-diacyl-sn-glycerol = a triacyl-sn-glycerol + CoA</text>
        <dbReference type="Rhea" id="RHEA:10868"/>
        <dbReference type="ChEBI" id="CHEBI:17815"/>
        <dbReference type="ChEBI" id="CHEBI:57287"/>
        <dbReference type="ChEBI" id="CHEBI:58342"/>
        <dbReference type="ChEBI" id="CHEBI:64615"/>
        <dbReference type="EC" id="2.3.1.20"/>
    </reaction>
</comment>
<gene>
    <name evidence="17" type="ORF">CONCODRAFT_11677</name>
</gene>
<evidence type="ECO:0000256" key="2">
    <source>
        <dbReference type="ARBA" id="ARBA00004771"/>
    </source>
</evidence>
<keyword evidence="8" id="KW-0812">Transmembrane</keyword>
<dbReference type="CDD" id="cd07987">
    <property type="entry name" value="LPLAT_MGAT-like"/>
    <property type="match status" value="1"/>
</dbReference>
<evidence type="ECO:0000256" key="12">
    <source>
        <dbReference type="ARBA" id="ARBA00023098"/>
    </source>
</evidence>
<dbReference type="UniPathway" id="UPA00282"/>
<dbReference type="Pfam" id="PF03982">
    <property type="entry name" value="DAGAT"/>
    <property type="match status" value="1"/>
</dbReference>
<dbReference type="GO" id="GO:0005789">
    <property type="term" value="C:endoplasmic reticulum membrane"/>
    <property type="evidence" value="ECO:0007669"/>
    <property type="project" value="UniProtKB-SubCell"/>
</dbReference>
<dbReference type="PANTHER" id="PTHR12317">
    <property type="entry name" value="DIACYLGLYCEROL O-ACYLTRANSFERASE"/>
    <property type="match status" value="1"/>
</dbReference>
<evidence type="ECO:0000256" key="5">
    <source>
        <dbReference type="ARBA" id="ARBA00013244"/>
    </source>
</evidence>